<evidence type="ECO:0000259" key="4">
    <source>
        <dbReference type="Pfam" id="PF13966"/>
    </source>
</evidence>
<name>A0A2N9F8T8_FAGSY</name>
<feature type="domain" description="Reverse transcriptase" evidence="2">
    <location>
        <begin position="724"/>
        <end position="849"/>
    </location>
</feature>
<dbReference type="AlphaFoldDB" id="A0A2N9F8T8"/>
<feature type="region of interest" description="Disordered" evidence="1">
    <location>
        <begin position="224"/>
        <end position="246"/>
    </location>
</feature>
<feature type="domain" description="Endonuclease/exonuclease/phosphatase" evidence="3">
    <location>
        <begin position="406"/>
        <end position="564"/>
    </location>
</feature>
<dbReference type="Pfam" id="PF00078">
    <property type="entry name" value="RVT_1"/>
    <property type="match status" value="1"/>
</dbReference>
<proteinExistence type="predicted"/>
<gene>
    <name evidence="5" type="ORF">FSB_LOCUS11450</name>
</gene>
<dbReference type="InterPro" id="IPR036691">
    <property type="entry name" value="Endo/exonu/phosph_ase_sf"/>
</dbReference>
<dbReference type="SUPFAM" id="SSF56219">
    <property type="entry name" value="DNase I-like"/>
    <property type="match status" value="1"/>
</dbReference>
<reference evidence="5" key="1">
    <citation type="submission" date="2018-02" db="EMBL/GenBank/DDBJ databases">
        <authorList>
            <person name="Cohen D.B."/>
            <person name="Kent A.D."/>
        </authorList>
    </citation>
    <scope>NUCLEOTIDE SEQUENCE</scope>
</reference>
<dbReference type="GO" id="GO:0003824">
    <property type="term" value="F:catalytic activity"/>
    <property type="evidence" value="ECO:0007669"/>
    <property type="project" value="InterPro"/>
</dbReference>
<evidence type="ECO:0000259" key="3">
    <source>
        <dbReference type="Pfam" id="PF03372"/>
    </source>
</evidence>
<dbReference type="InterPro" id="IPR026960">
    <property type="entry name" value="RVT-Znf"/>
</dbReference>
<dbReference type="EMBL" id="OIVN01000656">
    <property type="protein sequence ID" value="SPC83568.1"/>
    <property type="molecule type" value="Genomic_DNA"/>
</dbReference>
<dbReference type="InterPro" id="IPR000477">
    <property type="entry name" value="RT_dom"/>
</dbReference>
<dbReference type="CDD" id="cd01650">
    <property type="entry name" value="RT_nLTR_like"/>
    <property type="match status" value="1"/>
</dbReference>
<dbReference type="Gene3D" id="3.60.10.10">
    <property type="entry name" value="Endonuclease/exonuclease/phosphatase"/>
    <property type="match status" value="1"/>
</dbReference>
<feature type="domain" description="Reverse transcriptase zinc-binding" evidence="4">
    <location>
        <begin position="1100"/>
        <end position="1176"/>
    </location>
</feature>
<evidence type="ECO:0008006" key="6">
    <source>
        <dbReference type="Google" id="ProtNLM"/>
    </source>
</evidence>
<feature type="region of interest" description="Disordered" evidence="1">
    <location>
        <begin position="1236"/>
        <end position="1266"/>
    </location>
</feature>
<dbReference type="PANTHER" id="PTHR33116">
    <property type="entry name" value="REVERSE TRANSCRIPTASE ZINC-BINDING DOMAIN-CONTAINING PROTEIN-RELATED-RELATED"/>
    <property type="match status" value="1"/>
</dbReference>
<dbReference type="InterPro" id="IPR005135">
    <property type="entry name" value="Endo/exonuclease/phosphatase"/>
</dbReference>
<organism evidence="5">
    <name type="scientific">Fagus sylvatica</name>
    <name type="common">Beechnut</name>
    <dbReference type="NCBI Taxonomy" id="28930"/>
    <lineage>
        <taxon>Eukaryota</taxon>
        <taxon>Viridiplantae</taxon>
        <taxon>Streptophyta</taxon>
        <taxon>Embryophyta</taxon>
        <taxon>Tracheophyta</taxon>
        <taxon>Spermatophyta</taxon>
        <taxon>Magnoliopsida</taxon>
        <taxon>eudicotyledons</taxon>
        <taxon>Gunneridae</taxon>
        <taxon>Pentapetalae</taxon>
        <taxon>rosids</taxon>
        <taxon>fabids</taxon>
        <taxon>Fagales</taxon>
        <taxon>Fagaceae</taxon>
        <taxon>Fagus</taxon>
    </lineage>
</organism>
<dbReference type="PANTHER" id="PTHR33116:SF78">
    <property type="entry name" value="OS12G0587133 PROTEIN"/>
    <property type="match status" value="1"/>
</dbReference>
<dbReference type="Pfam" id="PF13966">
    <property type="entry name" value="zf-RVT"/>
    <property type="match status" value="1"/>
</dbReference>
<accession>A0A2N9F8T8</accession>
<evidence type="ECO:0000259" key="2">
    <source>
        <dbReference type="Pfam" id="PF00078"/>
    </source>
</evidence>
<dbReference type="Pfam" id="PF03372">
    <property type="entry name" value="Exo_endo_phos"/>
    <property type="match status" value="1"/>
</dbReference>
<protein>
    <recommendedName>
        <fullName evidence="6">Reverse transcriptase domain-containing protein</fullName>
    </recommendedName>
</protein>
<evidence type="ECO:0000256" key="1">
    <source>
        <dbReference type="SAM" id="MobiDB-lite"/>
    </source>
</evidence>
<evidence type="ECO:0000313" key="5">
    <source>
        <dbReference type="EMBL" id="SPC83568.1"/>
    </source>
</evidence>
<sequence length="1266" mass="142994">MWALNVPWVQRVVLFGWVQNFFHLLLMGVEQHCIISLKKEAVFFGSLWLGLKSLKWLLTTWGVLRQTEDLKGFFRFLRTEYSTLELSFLQNKHGRFVEIFEYLGKAQHGGIRIPKGFRGKGWDRFVKELDSVFLDKAVPVKNLVGKPRNGNENPNLESRDTRDFFAPIKQSIGSSNPVKSTGLTSHMPRAQWVGLKHKAIGLAQPNWVSSQAQVVETGAIEANKISGPSKGLPEPSPLSVDSDDPDVDCDVGSLDSDDQVEELESSCEASKTTIVCGSTAVLLVEDISLALPLVSVEEPIGGSPLCCEPLAMIGLAGSEEGGSGCSVDPSVWVKQRHRGFCELVGFPIESHEQECLALLQRIEADRFLHKEKGGPRRQPSSGTKGSRQLRRVFCLFLKLRLISWNETKLEVVDFQLVRSLWGNSFVDWEFLPAIGLAGGVLLIWDNQVLEKLNSRVNNFSVSCHWKGVNDGLEWVGTGLYGPTNDLLRRELWAELQSVHLVWNLHWVVFGDFNVVRFPSGPYTWSNGSAIPSMSRIDRFLISSDWEDLYPDVTQKLLPRPLSDHFPLLLEVGSMTRGKSPFWFENMWLKDEGFVDRVEAWWSSYSFSGPPSLVLARKLKALKEDLKNWDYHVFGFLIPEIIMDIPTEMETQIDNPVNRGDGWRYVFGVINDLQGEKSPGPDGFTMAFFQQCWRVLETDVMGFFDEFFEKGTFAYSLNATFVTLIPKKQNAVNIRDFCPISLIGSVYKILAKVLANRLRRVLDGLVSESQNAFVGGRQTLDSVLIANECLDSRIKSRIPGVVFKLDIEKAYDHVIWDCLLYLSHRMGFDIMEVLSRMLCRTEEAGLISGFKAGKSLGEGIFVSHPLFEDDTIVFCDAVPEQLLHLRLVLTCFEAVTGLGVNMGKSELVPVGTVLNMHQLADILCCHTSALPLLYLGLPLGASLIWNPILEKIERRLASWKKLYLSKGGRLTLLKNTLSSLPTYYLSLFTIPKHVAARIEQLQRWSGSTKGNVINRALLGKWMWRFGREEAHLWRRVIATKYGLEWGGWISKKAKGVHGCGLWKGRRGSAFFNFIHSRIPTTVDLDSMHWKLRQHGRFDAKSFYHAIDGIQEVEFPWKAKAPRRVSFFVWSAAWGKILTCDNLMRRGCNIARWYCMCRMGGESVSHLLIHCSLASDLWHTALRSFGVLWVFPDNVANLLYGWEFVNNVWYIKILSPVEVRHLGKEGINLANSAPSRKLSNSNSCDDYVSRQDSRNSSNGIASMGSLDY</sequence>